<protein>
    <submittedName>
        <fullName evidence="1">Uncharacterized protein</fullName>
    </submittedName>
</protein>
<sequence length="238" mass="26141">MPESAGRWRPAVGCTPARSGPGRLEGAEVTGSGQRRPPGVPHPLHAALATRVRGRGRGQLPSELRRRRCFSTRCRASPPLSVRSRPPWRRRLEPMCPPLYSSPRLRDSSRSPKLRMCCGLGTSGKDPRQETRPGIARLLSRPVALALPTPRGRPRDLLGRGRRTPFVPFSPRGVGRGRDDSCGTRWVRVLHPESRTERSARRGAGSAETPGLPDARGLQRGDLPSEAECVIRRLIFAA</sequence>
<gene>
    <name evidence="1" type="ORF">MRATA1EN22A_LOCUS12954</name>
</gene>
<reference evidence="1" key="2">
    <citation type="submission" date="2025-03" db="EMBL/GenBank/DDBJ databases">
        <authorList>
            <consortium name="ELIXIR-Norway"/>
            <consortium name="Elixir Norway"/>
        </authorList>
    </citation>
    <scope>NUCLEOTIDE SEQUENCE</scope>
</reference>
<dbReference type="EMBL" id="OX596106">
    <property type="protein sequence ID" value="CAN0160807.1"/>
    <property type="molecule type" value="Genomic_DNA"/>
</dbReference>
<proteinExistence type="predicted"/>
<evidence type="ECO:0000313" key="1">
    <source>
        <dbReference type="EMBL" id="CAN0160807.1"/>
    </source>
</evidence>
<accession>A0AC59Z1W7</accession>
<reference evidence="1" key="1">
    <citation type="submission" date="2023-05" db="EMBL/GenBank/DDBJ databases">
        <authorList>
            <consortium name="ELIXIR-Norway"/>
        </authorList>
    </citation>
    <scope>NUCLEOTIDE SEQUENCE</scope>
</reference>
<name>A0AC59Z1W7_RANTA</name>
<dbReference type="Proteomes" id="UP001162501">
    <property type="component" value="Chromosome 22"/>
</dbReference>
<evidence type="ECO:0000313" key="2">
    <source>
        <dbReference type="Proteomes" id="UP001162501"/>
    </source>
</evidence>
<organism evidence="1 2">
    <name type="scientific">Rangifer tarandus platyrhynchus</name>
    <name type="common">Svalbard reindeer</name>
    <dbReference type="NCBI Taxonomy" id="3082113"/>
    <lineage>
        <taxon>Eukaryota</taxon>
        <taxon>Metazoa</taxon>
        <taxon>Chordata</taxon>
        <taxon>Craniata</taxon>
        <taxon>Vertebrata</taxon>
        <taxon>Euteleostomi</taxon>
        <taxon>Mammalia</taxon>
        <taxon>Eutheria</taxon>
        <taxon>Laurasiatheria</taxon>
        <taxon>Artiodactyla</taxon>
        <taxon>Ruminantia</taxon>
        <taxon>Pecora</taxon>
        <taxon>Cervidae</taxon>
        <taxon>Odocoileinae</taxon>
        <taxon>Rangifer</taxon>
    </lineage>
</organism>